<feature type="signal peptide" evidence="1">
    <location>
        <begin position="1"/>
        <end position="21"/>
    </location>
</feature>
<dbReference type="InterPro" id="IPR013830">
    <property type="entry name" value="SGNH_hydro"/>
</dbReference>
<reference evidence="3" key="1">
    <citation type="submission" date="2024-05" db="EMBL/GenBank/DDBJ databases">
        <title>Planctomycetes of the genus Singulisphaera possess chitinolytic capabilities.</title>
        <authorList>
            <person name="Ivanova A."/>
        </authorList>
    </citation>
    <scope>NUCLEOTIDE SEQUENCE</scope>
    <source>
        <strain evidence="3">Ch08T</strain>
    </source>
</reference>
<feature type="chain" id="PRO_5043548852" evidence="1">
    <location>
        <begin position="22"/>
        <end position="268"/>
    </location>
</feature>
<dbReference type="Pfam" id="PF13472">
    <property type="entry name" value="Lipase_GDSL_2"/>
    <property type="match status" value="1"/>
</dbReference>
<sequence>MSTPRAWFLVALLALPLPASAEEGGKLRILLLGDSTTIGSVCRRIDPDGPHLEGVIQQLLAAEADLPPVEVLNQGQDGDYIQRLFSSGRYDKEIRPLKGVDYVLIRYGLNDNAKRENFEDTFPKDYAELIERVRNDFPQATILPMTIIPYLTPERDEVINQLIRKVAESEKVPLFDVYSRYQAELKHGPNMLNYRRYPLDKIPGQHRELAKPFVRDGQVVVMDNRLDAHFQSLPGWFGDRHPNLAGYHVIGDESAKFLAKLIRAKQKP</sequence>
<proteinExistence type="predicted"/>
<gene>
    <name evidence="3" type="ORF">V5E97_04850</name>
</gene>
<dbReference type="Gene3D" id="3.40.50.1110">
    <property type="entry name" value="SGNH hydrolase"/>
    <property type="match status" value="1"/>
</dbReference>
<evidence type="ECO:0000256" key="1">
    <source>
        <dbReference type="SAM" id="SignalP"/>
    </source>
</evidence>
<dbReference type="RefSeq" id="WP_406698165.1">
    <property type="nucleotide sequence ID" value="NZ_CP155447.1"/>
</dbReference>
<dbReference type="PANTHER" id="PTHR30383">
    <property type="entry name" value="THIOESTERASE 1/PROTEASE 1/LYSOPHOSPHOLIPASE L1"/>
    <property type="match status" value="1"/>
</dbReference>
<dbReference type="AlphaFoldDB" id="A0AAU7CJB8"/>
<dbReference type="InterPro" id="IPR051532">
    <property type="entry name" value="Ester_Hydrolysis_Enzymes"/>
</dbReference>
<name>A0AAU7CJB8_9BACT</name>
<accession>A0AAU7CJB8</accession>
<organism evidence="3">
    <name type="scientific">Singulisphaera sp. Ch08</name>
    <dbReference type="NCBI Taxonomy" id="3120278"/>
    <lineage>
        <taxon>Bacteria</taxon>
        <taxon>Pseudomonadati</taxon>
        <taxon>Planctomycetota</taxon>
        <taxon>Planctomycetia</taxon>
        <taxon>Isosphaerales</taxon>
        <taxon>Isosphaeraceae</taxon>
        <taxon>Singulisphaera</taxon>
    </lineage>
</organism>
<dbReference type="InterPro" id="IPR036514">
    <property type="entry name" value="SGNH_hydro_sf"/>
</dbReference>
<dbReference type="CDD" id="cd00229">
    <property type="entry name" value="SGNH_hydrolase"/>
    <property type="match status" value="1"/>
</dbReference>
<evidence type="ECO:0000313" key="3">
    <source>
        <dbReference type="EMBL" id="XBH05350.1"/>
    </source>
</evidence>
<feature type="domain" description="SGNH hydrolase-type esterase" evidence="2">
    <location>
        <begin position="31"/>
        <end position="192"/>
    </location>
</feature>
<dbReference type="SUPFAM" id="SSF52266">
    <property type="entry name" value="SGNH hydrolase"/>
    <property type="match status" value="1"/>
</dbReference>
<keyword evidence="3" id="KW-0378">Hydrolase</keyword>
<evidence type="ECO:0000259" key="2">
    <source>
        <dbReference type="Pfam" id="PF13472"/>
    </source>
</evidence>
<dbReference type="EMBL" id="CP155447">
    <property type="protein sequence ID" value="XBH05350.1"/>
    <property type="molecule type" value="Genomic_DNA"/>
</dbReference>
<protein>
    <submittedName>
        <fullName evidence="3">SGNH/GDSL hydrolase family protein</fullName>
    </submittedName>
</protein>
<dbReference type="GO" id="GO:0004622">
    <property type="term" value="F:phosphatidylcholine lysophospholipase activity"/>
    <property type="evidence" value="ECO:0007669"/>
    <property type="project" value="TreeGrafter"/>
</dbReference>
<dbReference type="PANTHER" id="PTHR30383:SF5">
    <property type="entry name" value="SGNH HYDROLASE-TYPE ESTERASE DOMAIN-CONTAINING PROTEIN"/>
    <property type="match status" value="1"/>
</dbReference>
<keyword evidence="1" id="KW-0732">Signal</keyword>